<dbReference type="Gene3D" id="1.10.287.130">
    <property type="match status" value="1"/>
</dbReference>
<dbReference type="InterPro" id="IPR013655">
    <property type="entry name" value="PAS_fold_3"/>
</dbReference>
<dbReference type="Pfam" id="PF08447">
    <property type="entry name" value="PAS_3"/>
    <property type="match status" value="2"/>
</dbReference>
<feature type="domain" description="PAC" evidence="8">
    <location>
        <begin position="568"/>
        <end position="620"/>
    </location>
</feature>
<dbReference type="InterPro" id="IPR000700">
    <property type="entry name" value="PAS-assoc_C"/>
</dbReference>
<dbReference type="InterPro" id="IPR001610">
    <property type="entry name" value="PAC"/>
</dbReference>
<dbReference type="EMBL" id="AVFL01000022">
    <property type="protein sequence ID" value="EWY37843.1"/>
    <property type="molecule type" value="Genomic_DNA"/>
</dbReference>
<dbReference type="STRING" id="1385369.N825_15695"/>
<dbReference type="Pfam" id="PF00512">
    <property type="entry name" value="HisKA"/>
    <property type="match status" value="1"/>
</dbReference>
<protein>
    <recommendedName>
        <fullName evidence="2">histidine kinase</fullName>
        <ecNumber evidence="2">2.7.13.3</ecNumber>
    </recommendedName>
</protein>
<dbReference type="InterPro" id="IPR036097">
    <property type="entry name" value="HisK_dim/P_sf"/>
</dbReference>
<feature type="domain" description="PAS" evidence="7">
    <location>
        <begin position="363"/>
        <end position="434"/>
    </location>
</feature>
<dbReference type="InterPro" id="IPR036890">
    <property type="entry name" value="HATPase_C_sf"/>
</dbReference>
<keyword evidence="6" id="KW-0472">Membrane</keyword>
<evidence type="ECO:0000313" key="9">
    <source>
        <dbReference type="EMBL" id="EWY37843.1"/>
    </source>
</evidence>
<dbReference type="InterPro" id="IPR035965">
    <property type="entry name" value="PAS-like_dom_sf"/>
</dbReference>
<evidence type="ECO:0000256" key="1">
    <source>
        <dbReference type="ARBA" id="ARBA00000085"/>
    </source>
</evidence>
<proteinExistence type="predicted"/>
<dbReference type="PROSITE" id="PS50112">
    <property type="entry name" value="PAS"/>
    <property type="match status" value="1"/>
</dbReference>
<keyword evidence="5" id="KW-0418">Kinase</keyword>
<accession>W9H253</accession>
<feature type="non-terminal residue" evidence="9">
    <location>
        <position position="831"/>
    </location>
</feature>
<evidence type="ECO:0000256" key="5">
    <source>
        <dbReference type="ARBA" id="ARBA00022777"/>
    </source>
</evidence>
<comment type="catalytic activity">
    <reaction evidence="1">
        <text>ATP + protein L-histidine = ADP + protein N-phospho-L-histidine.</text>
        <dbReference type="EC" id="2.7.13.3"/>
    </reaction>
</comment>
<dbReference type="Gene3D" id="3.30.565.10">
    <property type="entry name" value="Histidine kinase-like ATPase, C-terminal domain"/>
    <property type="match status" value="1"/>
</dbReference>
<keyword evidence="10" id="KW-1185">Reference proteome</keyword>
<dbReference type="Proteomes" id="UP000019486">
    <property type="component" value="Unassembled WGS sequence"/>
</dbReference>
<dbReference type="NCBIfam" id="TIGR00229">
    <property type="entry name" value="sensory_box"/>
    <property type="match status" value="2"/>
</dbReference>
<dbReference type="Gene3D" id="3.30.450.20">
    <property type="entry name" value="PAS domain"/>
    <property type="match status" value="2"/>
</dbReference>
<name>W9H253_9PROT</name>
<dbReference type="EC" id="2.7.13.3" evidence="2"/>
<evidence type="ECO:0000256" key="3">
    <source>
        <dbReference type="ARBA" id="ARBA00022553"/>
    </source>
</evidence>
<dbReference type="Gene3D" id="2.10.70.100">
    <property type="match status" value="1"/>
</dbReference>
<evidence type="ECO:0000256" key="4">
    <source>
        <dbReference type="ARBA" id="ARBA00022679"/>
    </source>
</evidence>
<evidence type="ECO:0000259" key="8">
    <source>
        <dbReference type="PROSITE" id="PS50113"/>
    </source>
</evidence>
<keyword evidence="4" id="KW-0808">Transferase</keyword>
<dbReference type="AlphaFoldDB" id="W9H253"/>
<dbReference type="InterPro" id="IPR000014">
    <property type="entry name" value="PAS"/>
</dbReference>
<dbReference type="FunFam" id="3.30.450.20:FF:000099">
    <property type="entry name" value="Sensory box sensor histidine kinase"/>
    <property type="match status" value="1"/>
</dbReference>
<dbReference type="SUPFAM" id="SSF47384">
    <property type="entry name" value="Homodimeric domain of signal transducing histidine kinase"/>
    <property type="match status" value="1"/>
</dbReference>
<keyword evidence="6" id="KW-0812">Transmembrane</keyword>
<evidence type="ECO:0000259" key="7">
    <source>
        <dbReference type="PROSITE" id="PS50112"/>
    </source>
</evidence>
<dbReference type="SMART" id="SM00086">
    <property type="entry name" value="PAC"/>
    <property type="match status" value="2"/>
</dbReference>
<dbReference type="SUPFAM" id="SSF55874">
    <property type="entry name" value="ATPase domain of HSP90 chaperone/DNA topoisomerase II/histidine kinase"/>
    <property type="match status" value="1"/>
</dbReference>
<sequence>MSRNLTICAKHSISTRAHLILLALGLIIPVLIFTGLLLHHQVKLQRSHIEQDLLKEARTVTAMIERDMRGVMAMLETLALMPALQRRDFATFHQQASQITKRYGIGIVLADGGERQRLNTRVPWNTPLPPFFDDDIARAVMETKTPYVTDVEFGPVARAEVVGILVPVPADGAATQVLAASLPVGRFRDILVQTGIASDRGIAVVDRDGRPLAVIPGDGPPRRGDDPPAWIKQAVGRDGVITAGEGGVGERDVISGASRSAMTEWTALVSLPGDAVDARVARELLAPIGLGLALLALSAALAYVFGLRIARAARVLTVAGNALQGGHSVPPIRTTWREANEVGQALTTAFSRLNERTAALRAAEERYHTLASSSPVGIFRTDAEGRCVGVNRRWCEIAGARPEQALGNGWTEFLHPEDHDVVFQEWRHAALENRPFRLEYRFRAPDGAITWVLGEALVERTASGDISGFVGTITDITANKALERQLRDAEEQLTRALAAGRMFAFDWHLETDTVRQSDGAAPILGPGREGASDPAGITSHAFFERVHPEDRERFVDTLIALDPGTPNYTIAYRYQRGDGSTVWLEESAAAIFDDDGRMVRLTGVTADVTERKTAEDILRGDNAMLEARVVERTRALTDAALELSAEIRRREEAQAALLQSQKLEALGQLVSGVSHDFNNILAVIQSSYNLLRRRTITPEEVKIIDLGEQAVTRATGLIHHLLAFARREESRPTVVDIKDILRESEEMICHTAGPLVRCRFDLATDLWPVIVDPSRLNAVLLNLAANARDAMPKGGDLVVTARNQMTGAQAGSAAAQAGSAVAQAGSAVAQA</sequence>
<evidence type="ECO:0000256" key="2">
    <source>
        <dbReference type="ARBA" id="ARBA00012438"/>
    </source>
</evidence>
<dbReference type="SMART" id="SM00388">
    <property type="entry name" value="HisKA"/>
    <property type="match status" value="1"/>
</dbReference>
<dbReference type="SMART" id="SM00091">
    <property type="entry name" value="PAS"/>
    <property type="match status" value="2"/>
</dbReference>
<dbReference type="CDD" id="cd00130">
    <property type="entry name" value="PAS"/>
    <property type="match status" value="2"/>
</dbReference>
<gene>
    <name evidence="9" type="ORF">N825_15695</name>
</gene>
<dbReference type="InterPro" id="IPR003661">
    <property type="entry name" value="HisK_dim/P_dom"/>
</dbReference>
<dbReference type="SUPFAM" id="SSF55785">
    <property type="entry name" value="PYP-like sensor domain (PAS domain)"/>
    <property type="match status" value="2"/>
</dbReference>
<evidence type="ECO:0000256" key="6">
    <source>
        <dbReference type="SAM" id="Phobius"/>
    </source>
</evidence>
<feature type="transmembrane region" description="Helical" evidence="6">
    <location>
        <begin position="284"/>
        <end position="305"/>
    </location>
</feature>
<organism evidence="9 10">
    <name type="scientific">Skermanella stibiiresistens SB22</name>
    <dbReference type="NCBI Taxonomy" id="1385369"/>
    <lineage>
        <taxon>Bacteria</taxon>
        <taxon>Pseudomonadati</taxon>
        <taxon>Pseudomonadota</taxon>
        <taxon>Alphaproteobacteria</taxon>
        <taxon>Rhodospirillales</taxon>
        <taxon>Azospirillaceae</taxon>
        <taxon>Skermanella</taxon>
    </lineage>
</organism>
<keyword evidence="6" id="KW-1133">Transmembrane helix</keyword>
<dbReference type="PANTHER" id="PTHR43304:SF1">
    <property type="entry name" value="PAC DOMAIN-CONTAINING PROTEIN"/>
    <property type="match status" value="1"/>
</dbReference>
<reference evidence="9 10" key="1">
    <citation type="submission" date="2013-08" db="EMBL/GenBank/DDBJ databases">
        <title>The genome sequence of Skermanella stibiiresistens.</title>
        <authorList>
            <person name="Zhu W."/>
            <person name="Wang G."/>
        </authorList>
    </citation>
    <scope>NUCLEOTIDE SEQUENCE [LARGE SCALE GENOMIC DNA]</scope>
    <source>
        <strain evidence="9 10">SB22</strain>
    </source>
</reference>
<feature type="transmembrane region" description="Helical" evidence="6">
    <location>
        <begin position="20"/>
        <end position="38"/>
    </location>
</feature>
<feature type="domain" description="PAC" evidence="8">
    <location>
        <begin position="436"/>
        <end position="488"/>
    </location>
</feature>
<dbReference type="GO" id="GO:0000155">
    <property type="term" value="F:phosphorelay sensor kinase activity"/>
    <property type="evidence" value="ECO:0007669"/>
    <property type="project" value="InterPro"/>
</dbReference>
<evidence type="ECO:0000313" key="10">
    <source>
        <dbReference type="Proteomes" id="UP000019486"/>
    </source>
</evidence>
<keyword evidence="3" id="KW-0597">Phosphoprotein</keyword>
<comment type="caution">
    <text evidence="9">The sequence shown here is derived from an EMBL/GenBank/DDBJ whole genome shotgun (WGS) entry which is preliminary data.</text>
</comment>
<dbReference type="InterPro" id="IPR052162">
    <property type="entry name" value="Sensor_kinase/Photoreceptor"/>
</dbReference>
<dbReference type="PANTHER" id="PTHR43304">
    <property type="entry name" value="PHYTOCHROME-LIKE PROTEIN CPH1"/>
    <property type="match status" value="1"/>
</dbReference>
<dbReference type="PROSITE" id="PS50113">
    <property type="entry name" value="PAC"/>
    <property type="match status" value="2"/>
</dbReference>